<name>A0A6A6TUA8_9PEZI</name>
<evidence type="ECO:0000313" key="3">
    <source>
        <dbReference type="Proteomes" id="UP000799302"/>
    </source>
</evidence>
<gene>
    <name evidence="2" type="ORF">BT63DRAFT_418889</name>
</gene>
<organism evidence="2 3">
    <name type="scientific">Microthyrium microscopicum</name>
    <dbReference type="NCBI Taxonomy" id="703497"/>
    <lineage>
        <taxon>Eukaryota</taxon>
        <taxon>Fungi</taxon>
        <taxon>Dikarya</taxon>
        <taxon>Ascomycota</taxon>
        <taxon>Pezizomycotina</taxon>
        <taxon>Dothideomycetes</taxon>
        <taxon>Dothideomycetes incertae sedis</taxon>
        <taxon>Microthyriales</taxon>
        <taxon>Microthyriaceae</taxon>
        <taxon>Microthyrium</taxon>
    </lineage>
</organism>
<evidence type="ECO:0000313" key="2">
    <source>
        <dbReference type="EMBL" id="KAF2663412.1"/>
    </source>
</evidence>
<feature type="compositionally biased region" description="Basic residues" evidence="1">
    <location>
        <begin position="72"/>
        <end position="87"/>
    </location>
</feature>
<feature type="region of interest" description="Disordered" evidence="1">
    <location>
        <begin position="47"/>
        <end position="167"/>
    </location>
</feature>
<dbReference type="AlphaFoldDB" id="A0A6A6TUA8"/>
<dbReference type="Proteomes" id="UP000799302">
    <property type="component" value="Unassembled WGS sequence"/>
</dbReference>
<evidence type="ECO:0000256" key="1">
    <source>
        <dbReference type="SAM" id="MobiDB-lite"/>
    </source>
</evidence>
<proteinExistence type="predicted"/>
<sequence length="167" mass="18380">MNIADAMKSITRARASKDSWDDEANAWYYKLYCVAARDKASVQCHMPPPEGTTDPSVAILEGEPRKFQTTAHTRRRRSRGPIKQHRLHGCDDDDNDDDAPTPTTSLPLRIGTNPALFDTVCGSGASDDKAVEASEAMKTSGENDKAEESSSLNEEPNHMDMLENEPT</sequence>
<accession>A0A6A6TUA8</accession>
<protein>
    <submittedName>
        <fullName evidence="2">Uncharacterized protein</fullName>
    </submittedName>
</protein>
<reference evidence="2" key="1">
    <citation type="journal article" date="2020" name="Stud. Mycol.">
        <title>101 Dothideomycetes genomes: a test case for predicting lifestyles and emergence of pathogens.</title>
        <authorList>
            <person name="Haridas S."/>
            <person name="Albert R."/>
            <person name="Binder M."/>
            <person name="Bloem J."/>
            <person name="Labutti K."/>
            <person name="Salamov A."/>
            <person name="Andreopoulos B."/>
            <person name="Baker S."/>
            <person name="Barry K."/>
            <person name="Bills G."/>
            <person name="Bluhm B."/>
            <person name="Cannon C."/>
            <person name="Castanera R."/>
            <person name="Culley D."/>
            <person name="Daum C."/>
            <person name="Ezra D."/>
            <person name="Gonzalez J."/>
            <person name="Henrissat B."/>
            <person name="Kuo A."/>
            <person name="Liang C."/>
            <person name="Lipzen A."/>
            <person name="Lutzoni F."/>
            <person name="Magnuson J."/>
            <person name="Mondo S."/>
            <person name="Nolan M."/>
            <person name="Ohm R."/>
            <person name="Pangilinan J."/>
            <person name="Park H.-J."/>
            <person name="Ramirez L."/>
            <person name="Alfaro M."/>
            <person name="Sun H."/>
            <person name="Tritt A."/>
            <person name="Yoshinaga Y."/>
            <person name="Zwiers L.-H."/>
            <person name="Turgeon B."/>
            <person name="Goodwin S."/>
            <person name="Spatafora J."/>
            <person name="Crous P."/>
            <person name="Grigoriev I."/>
        </authorList>
    </citation>
    <scope>NUCLEOTIDE SEQUENCE</scope>
    <source>
        <strain evidence="2">CBS 115976</strain>
    </source>
</reference>
<dbReference type="EMBL" id="MU004245">
    <property type="protein sequence ID" value="KAF2663412.1"/>
    <property type="molecule type" value="Genomic_DNA"/>
</dbReference>
<keyword evidence="3" id="KW-1185">Reference proteome</keyword>